<proteinExistence type="predicted"/>
<organism evidence="1 2">
    <name type="scientific">Poritiphilus flavus</name>
    <dbReference type="NCBI Taxonomy" id="2697053"/>
    <lineage>
        <taxon>Bacteria</taxon>
        <taxon>Pseudomonadati</taxon>
        <taxon>Bacteroidota</taxon>
        <taxon>Flavobacteriia</taxon>
        <taxon>Flavobacteriales</taxon>
        <taxon>Flavobacteriaceae</taxon>
        <taxon>Poritiphilus</taxon>
    </lineage>
</organism>
<name>A0A6L9EAT4_9FLAO</name>
<comment type="caution">
    <text evidence="1">The sequence shown here is derived from an EMBL/GenBank/DDBJ whole genome shotgun (WGS) entry which is preliminary data.</text>
</comment>
<evidence type="ECO:0000313" key="1">
    <source>
        <dbReference type="EMBL" id="NAS11668.1"/>
    </source>
</evidence>
<protein>
    <recommendedName>
        <fullName evidence="3">Periplasmic heavy metal sensor</fullName>
    </recommendedName>
</protein>
<gene>
    <name evidence="1" type="ORF">GTQ38_06620</name>
</gene>
<evidence type="ECO:0008006" key="3">
    <source>
        <dbReference type="Google" id="ProtNLM"/>
    </source>
</evidence>
<evidence type="ECO:0000313" key="2">
    <source>
        <dbReference type="Proteomes" id="UP000475249"/>
    </source>
</evidence>
<dbReference type="AlphaFoldDB" id="A0A6L9EAT4"/>
<accession>A0A6L9EAT4</accession>
<dbReference type="Proteomes" id="UP000475249">
    <property type="component" value="Unassembled WGS sequence"/>
</dbReference>
<reference evidence="1 2" key="1">
    <citation type="submission" date="2020-01" db="EMBL/GenBank/DDBJ databases">
        <title>Bacteria diversity of Porities sp.</title>
        <authorList>
            <person name="Wang G."/>
        </authorList>
    </citation>
    <scope>NUCLEOTIDE SEQUENCE [LARGE SCALE GENOMIC DNA]</scope>
    <source>
        <strain evidence="1 2">R33</strain>
    </source>
</reference>
<dbReference type="EMBL" id="WXYO01000002">
    <property type="protein sequence ID" value="NAS11668.1"/>
    <property type="molecule type" value="Genomic_DNA"/>
</dbReference>
<dbReference type="RefSeq" id="WP_161434679.1">
    <property type="nucleotide sequence ID" value="NZ_WXYO01000002.1"/>
</dbReference>
<keyword evidence="2" id="KW-1185">Reference proteome</keyword>
<sequence>MSKYSKIGVLLLFLCSATVFYGQNRPGKERIKTLKVAFITERLGLTSQEAQVFWPLYNEHEEKKAALNQKERREIRSKLVDFEGLSENEANKLLSQLIALEQEKHRLNVEYLRKISEAVSPKKTFLLIKAEEDFNRRLLKRIQERRMNRN</sequence>